<dbReference type="Pfam" id="PF06940">
    <property type="entry name" value="DUF1287"/>
    <property type="match status" value="1"/>
</dbReference>
<sequence length="56" mass="6174">MACGDIAVFSDHVAVVSDVRDGDGVPYLIHHEGPLRRSFEEDVLASRPDLVGHFRL</sequence>
<proteinExistence type="predicted"/>
<dbReference type="AlphaFoldDB" id="A0AAV5B1X6"/>
<name>A0AAV5B1X6_9ACTN</name>
<dbReference type="Proteomes" id="UP001055025">
    <property type="component" value="Unassembled WGS sequence"/>
</dbReference>
<comment type="caution">
    <text evidence="1">The sequence shown here is derived from an EMBL/GenBank/DDBJ whole genome shotgun (WGS) entry which is preliminary data.</text>
</comment>
<evidence type="ECO:0000313" key="2">
    <source>
        <dbReference type="Proteomes" id="UP001055025"/>
    </source>
</evidence>
<dbReference type="InterPro" id="IPR009706">
    <property type="entry name" value="DUF1287"/>
</dbReference>
<evidence type="ECO:0008006" key="3">
    <source>
        <dbReference type="Google" id="ProtNLM"/>
    </source>
</evidence>
<gene>
    <name evidence="1" type="ORF">ATOP_08970</name>
</gene>
<protein>
    <recommendedName>
        <fullName evidence="3">DUF1287 domain-containing protein</fullName>
    </recommendedName>
</protein>
<reference evidence="1" key="1">
    <citation type="journal article" date="2022" name="Int. J. Syst. Evol. Microbiol.">
        <title>Granulimonas faecalis gen. nov., sp. nov., and Leptogranulimonas caecicola gen. nov., sp. nov., novel lactate-producing Atopobiaceae bacteria isolated from mouse intestines, and an emended description of the family Atopobiaceae.</title>
        <authorList>
            <person name="Morinaga K."/>
            <person name="Kusada H."/>
            <person name="Sakamoto S."/>
            <person name="Murakami T."/>
            <person name="Toyoda A."/>
            <person name="Mori H."/>
            <person name="Meng X.Y."/>
            <person name="Takashino M."/>
            <person name="Murotomi K."/>
            <person name="Tamaki H."/>
        </authorList>
    </citation>
    <scope>NUCLEOTIDE SEQUENCE</scope>
    <source>
        <strain evidence="1">OPF53</strain>
    </source>
</reference>
<keyword evidence="2" id="KW-1185">Reference proteome</keyword>
<dbReference type="EMBL" id="BQKC01000001">
    <property type="protein sequence ID" value="GJM55242.1"/>
    <property type="molecule type" value="Genomic_DNA"/>
</dbReference>
<accession>A0AAV5B1X6</accession>
<evidence type="ECO:0000313" key="1">
    <source>
        <dbReference type="EMBL" id="GJM55242.1"/>
    </source>
</evidence>
<organism evidence="1 2">
    <name type="scientific">Granulimonas faecalis</name>
    <dbReference type="NCBI Taxonomy" id="2894155"/>
    <lineage>
        <taxon>Bacteria</taxon>
        <taxon>Bacillati</taxon>
        <taxon>Actinomycetota</taxon>
        <taxon>Coriobacteriia</taxon>
        <taxon>Coriobacteriales</taxon>
        <taxon>Kribbibacteriaceae</taxon>
        <taxon>Granulimonas</taxon>
    </lineage>
</organism>